<keyword evidence="5" id="KW-0418">Kinase</keyword>
<accession>A0A9X1RXY5</accession>
<dbReference type="PANTHER" id="PTHR43047">
    <property type="entry name" value="TWO-COMPONENT HISTIDINE PROTEIN KINASE"/>
    <property type="match status" value="1"/>
</dbReference>
<dbReference type="SMART" id="SM00065">
    <property type="entry name" value="GAF"/>
    <property type="match status" value="1"/>
</dbReference>
<dbReference type="InterPro" id="IPR003594">
    <property type="entry name" value="HATPase_dom"/>
</dbReference>
<dbReference type="Proteomes" id="UP001139414">
    <property type="component" value="Unassembled WGS sequence"/>
</dbReference>
<dbReference type="InterPro" id="IPR005467">
    <property type="entry name" value="His_kinase_dom"/>
</dbReference>
<dbReference type="InterPro" id="IPR004358">
    <property type="entry name" value="Sig_transdc_His_kin-like_C"/>
</dbReference>
<dbReference type="Pfam" id="PF02518">
    <property type="entry name" value="HATPase_c"/>
    <property type="match status" value="1"/>
</dbReference>
<evidence type="ECO:0000256" key="4">
    <source>
        <dbReference type="ARBA" id="ARBA00022679"/>
    </source>
</evidence>
<name>A0A9X1RXY5_9FLAO</name>
<evidence type="ECO:0000259" key="9">
    <source>
        <dbReference type="PROSITE" id="PS50112"/>
    </source>
</evidence>
<protein>
    <recommendedName>
        <fullName evidence="2">histidine kinase</fullName>
        <ecNumber evidence="2">2.7.13.3</ecNumber>
    </recommendedName>
</protein>
<evidence type="ECO:0000256" key="2">
    <source>
        <dbReference type="ARBA" id="ARBA00012438"/>
    </source>
</evidence>
<dbReference type="SUPFAM" id="SSF55874">
    <property type="entry name" value="ATPase domain of HSP90 chaperone/DNA topoisomerase II/histidine kinase"/>
    <property type="match status" value="1"/>
</dbReference>
<feature type="domain" description="PAS" evidence="9">
    <location>
        <begin position="264"/>
        <end position="333"/>
    </location>
</feature>
<feature type="domain" description="PAS" evidence="9">
    <location>
        <begin position="142"/>
        <end position="211"/>
    </location>
</feature>
<dbReference type="GO" id="GO:0005886">
    <property type="term" value="C:plasma membrane"/>
    <property type="evidence" value="ECO:0007669"/>
    <property type="project" value="TreeGrafter"/>
</dbReference>
<comment type="catalytic activity">
    <reaction evidence="1">
        <text>ATP + protein L-histidine = ADP + protein N-phospho-L-histidine.</text>
        <dbReference type="EC" id="2.7.13.3"/>
    </reaction>
</comment>
<dbReference type="GO" id="GO:0006355">
    <property type="term" value="P:regulation of DNA-templated transcription"/>
    <property type="evidence" value="ECO:0007669"/>
    <property type="project" value="InterPro"/>
</dbReference>
<dbReference type="Gene3D" id="3.30.450.20">
    <property type="entry name" value="PAS domain"/>
    <property type="match status" value="2"/>
</dbReference>
<dbReference type="Pfam" id="PF13185">
    <property type="entry name" value="GAF_2"/>
    <property type="match status" value="1"/>
</dbReference>
<dbReference type="PROSITE" id="PS50113">
    <property type="entry name" value="PAC"/>
    <property type="match status" value="2"/>
</dbReference>
<feature type="domain" description="PAC" evidence="10">
    <location>
        <begin position="215"/>
        <end position="267"/>
    </location>
</feature>
<dbReference type="SUPFAM" id="SSF47384">
    <property type="entry name" value="Homodimeric domain of signal transducing histidine kinase"/>
    <property type="match status" value="1"/>
</dbReference>
<dbReference type="CDD" id="cd00130">
    <property type="entry name" value="PAS"/>
    <property type="match status" value="2"/>
</dbReference>
<dbReference type="InterPro" id="IPR003661">
    <property type="entry name" value="HisK_dim/P_dom"/>
</dbReference>
<proteinExistence type="predicted"/>
<evidence type="ECO:0000259" key="8">
    <source>
        <dbReference type="PROSITE" id="PS50109"/>
    </source>
</evidence>
<keyword evidence="12" id="KW-1185">Reference proteome</keyword>
<dbReference type="FunFam" id="3.30.565.10:FF:000006">
    <property type="entry name" value="Sensor histidine kinase WalK"/>
    <property type="match status" value="1"/>
</dbReference>
<sequence>MHSTTNPKRNLKPEISLLEYKKVLQDLPIPIFICDQKGVVTFSNKACKEHFPIILEDDSNILNEDTFNFLDKNAKKLKPEELAFLQALQQKKAIKNQKYYLDRSGTLGYSVSSKIHTGENPEDLAFQFDFLPLNKTKKRSLKQIALSAIVESSNDAIISKDLNGKIISWNKGAEKIFGYTEKEMLGKNVSILIPSSRRQEEKLILKTIKNGKSLDHFETIRVNKAGNMIPLSLTVSPIKDESGQVIGASKVARDISDRLRSEEKQARLSAIVESSDDGIISKDLNGIINSWNIGAKRIFGYSESEVLGKSITLLIPKERLNEETVILKKIHSGERIEHFETIRLSKNGKEVPVSVSVSPLKDSHGKIIGASKIVRNIEEQIKSKQKIESYVEKLRILNSVGKDISSKLDLETVLQKVTDATTKLSGAKFGAFFYNTQIESGESMMLYTLSGAPKQAFEKLGMPRHTAVFQPTFSGQGIVRVDDITQDTRYGRNAPYNGMPTGHLQVTSYMAIPVISTSGNVIGGLIFGHPEKGVFKKEHEIMVRNIAAQAAITLDNSQLFEKVKSLSEKKDEFIALASHELKTPLTTIKGYLQILEKKIEEPKSKLFLSKTLDQANRLNILIDDLLNMSRIEAGKLEFNYEEFDFREMLFELSETYNYSEISHRILPDIGDKALFIKADKQRIEQVLNNLLNNAIKYSPNADKVYLKLQENHNKVTVIVKDEGLGLTPEQQKNVFNRFYRAESTKGINGLGLGLYLTKQIIDAHNGKLGVKSEEGKGSEFFFSLPLKNEIL</sequence>
<dbReference type="InterPro" id="IPR035965">
    <property type="entry name" value="PAS-like_dom_sf"/>
</dbReference>
<evidence type="ECO:0000256" key="5">
    <source>
        <dbReference type="ARBA" id="ARBA00022777"/>
    </source>
</evidence>
<evidence type="ECO:0000256" key="7">
    <source>
        <dbReference type="ARBA" id="ARBA00023136"/>
    </source>
</evidence>
<dbReference type="AlphaFoldDB" id="A0A9X1RXY5"/>
<dbReference type="InterPro" id="IPR036890">
    <property type="entry name" value="HATPase_C_sf"/>
</dbReference>
<dbReference type="PROSITE" id="PS50109">
    <property type="entry name" value="HIS_KIN"/>
    <property type="match status" value="1"/>
</dbReference>
<evidence type="ECO:0000256" key="6">
    <source>
        <dbReference type="ARBA" id="ARBA00023012"/>
    </source>
</evidence>
<dbReference type="EC" id="2.7.13.3" evidence="2"/>
<dbReference type="SMART" id="SM00091">
    <property type="entry name" value="PAS"/>
    <property type="match status" value="3"/>
</dbReference>
<dbReference type="SMART" id="SM00388">
    <property type="entry name" value="HisKA"/>
    <property type="match status" value="1"/>
</dbReference>
<dbReference type="SUPFAM" id="SSF55781">
    <property type="entry name" value="GAF domain-like"/>
    <property type="match status" value="1"/>
</dbReference>
<dbReference type="PROSITE" id="PS50112">
    <property type="entry name" value="PAS"/>
    <property type="match status" value="2"/>
</dbReference>
<keyword evidence="7" id="KW-0472">Membrane</keyword>
<gene>
    <name evidence="11" type="ORF">LGQ90_09110</name>
</gene>
<keyword evidence="6" id="KW-0902">Two-component regulatory system</keyword>
<dbReference type="Pfam" id="PF00989">
    <property type="entry name" value="PAS"/>
    <property type="match status" value="1"/>
</dbReference>
<dbReference type="InterPro" id="IPR013767">
    <property type="entry name" value="PAS_fold"/>
</dbReference>
<dbReference type="Pfam" id="PF00512">
    <property type="entry name" value="HisKA"/>
    <property type="match status" value="1"/>
</dbReference>
<dbReference type="CDD" id="cd00075">
    <property type="entry name" value="HATPase"/>
    <property type="match status" value="1"/>
</dbReference>
<dbReference type="InterPro" id="IPR029016">
    <property type="entry name" value="GAF-like_dom_sf"/>
</dbReference>
<dbReference type="SMART" id="SM00086">
    <property type="entry name" value="PAC"/>
    <property type="match status" value="2"/>
</dbReference>
<keyword evidence="3" id="KW-0597">Phosphoprotein</keyword>
<evidence type="ECO:0000256" key="3">
    <source>
        <dbReference type="ARBA" id="ARBA00022553"/>
    </source>
</evidence>
<dbReference type="EMBL" id="JAJBZG010000004">
    <property type="protein sequence ID" value="MCB7481417.1"/>
    <property type="molecule type" value="Genomic_DNA"/>
</dbReference>
<dbReference type="GO" id="GO:0000155">
    <property type="term" value="F:phosphorelay sensor kinase activity"/>
    <property type="evidence" value="ECO:0007669"/>
    <property type="project" value="InterPro"/>
</dbReference>
<evidence type="ECO:0000313" key="11">
    <source>
        <dbReference type="EMBL" id="MCB7481417.1"/>
    </source>
</evidence>
<dbReference type="Gene3D" id="1.10.287.130">
    <property type="match status" value="1"/>
</dbReference>
<organism evidence="11 12">
    <name type="scientific">Christiangramia sediminis</name>
    <dbReference type="NCBI Taxonomy" id="2881336"/>
    <lineage>
        <taxon>Bacteria</taxon>
        <taxon>Pseudomonadati</taxon>
        <taxon>Bacteroidota</taxon>
        <taxon>Flavobacteriia</taxon>
        <taxon>Flavobacteriales</taxon>
        <taxon>Flavobacteriaceae</taxon>
        <taxon>Christiangramia</taxon>
    </lineage>
</organism>
<dbReference type="FunFam" id="1.10.287.130:FF:000001">
    <property type="entry name" value="Two-component sensor histidine kinase"/>
    <property type="match status" value="1"/>
</dbReference>
<dbReference type="Gene3D" id="3.30.450.40">
    <property type="match status" value="1"/>
</dbReference>
<evidence type="ECO:0000259" key="10">
    <source>
        <dbReference type="PROSITE" id="PS50113"/>
    </source>
</evidence>
<evidence type="ECO:0000313" key="12">
    <source>
        <dbReference type="Proteomes" id="UP001139414"/>
    </source>
</evidence>
<dbReference type="Gene3D" id="3.30.565.10">
    <property type="entry name" value="Histidine kinase-like ATPase, C-terminal domain"/>
    <property type="match status" value="1"/>
</dbReference>
<dbReference type="InterPro" id="IPR000014">
    <property type="entry name" value="PAS"/>
</dbReference>
<feature type="domain" description="Histidine kinase" evidence="8">
    <location>
        <begin position="576"/>
        <end position="788"/>
    </location>
</feature>
<dbReference type="CDD" id="cd00082">
    <property type="entry name" value="HisKA"/>
    <property type="match status" value="1"/>
</dbReference>
<dbReference type="SMART" id="SM00387">
    <property type="entry name" value="HATPase_c"/>
    <property type="match status" value="1"/>
</dbReference>
<dbReference type="NCBIfam" id="TIGR00229">
    <property type="entry name" value="sensory_box"/>
    <property type="match status" value="2"/>
</dbReference>
<evidence type="ECO:0000256" key="1">
    <source>
        <dbReference type="ARBA" id="ARBA00000085"/>
    </source>
</evidence>
<dbReference type="GO" id="GO:0009927">
    <property type="term" value="F:histidine phosphotransfer kinase activity"/>
    <property type="evidence" value="ECO:0007669"/>
    <property type="project" value="TreeGrafter"/>
</dbReference>
<dbReference type="PANTHER" id="PTHR43047:SF72">
    <property type="entry name" value="OSMOSENSING HISTIDINE PROTEIN KINASE SLN1"/>
    <property type="match status" value="1"/>
</dbReference>
<feature type="domain" description="PAC" evidence="10">
    <location>
        <begin position="337"/>
        <end position="389"/>
    </location>
</feature>
<comment type="caution">
    <text evidence="11">The sequence shown here is derived from an EMBL/GenBank/DDBJ whole genome shotgun (WGS) entry which is preliminary data.</text>
</comment>
<dbReference type="Pfam" id="PF13426">
    <property type="entry name" value="PAS_9"/>
    <property type="match status" value="1"/>
</dbReference>
<dbReference type="PRINTS" id="PR00344">
    <property type="entry name" value="BCTRLSENSOR"/>
</dbReference>
<keyword evidence="4" id="KW-0808">Transferase</keyword>
<dbReference type="RefSeq" id="WP_229340344.1">
    <property type="nucleotide sequence ID" value="NZ_JAJBZG010000004.1"/>
</dbReference>
<dbReference type="InterPro" id="IPR000700">
    <property type="entry name" value="PAS-assoc_C"/>
</dbReference>
<dbReference type="InterPro" id="IPR001610">
    <property type="entry name" value="PAC"/>
</dbReference>
<dbReference type="InterPro" id="IPR036097">
    <property type="entry name" value="HisK_dim/P_sf"/>
</dbReference>
<dbReference type="SUPFAM" id="SSF55785">
    <property type="entry name" value="PYP-like sensor domain (PAS domain)"/>
    <property type="match status" value="2"/>
</dbReference>
<reference evidence="11" key="1">
    <citation type="submission" date="2021-10" db="EMBL/GenBank/DDBJ databases">
        <title>Gramella sp. ASW11-100T, isolated from marine sediment.</title>
        <authorList>
            <person name="Xia C."/>
        </authorList>
    </citation>
    <scope>NUCLEOTIDE SEQUENCE</scope>
    <source>
        <strain evidence="11">ASW11-100</strain>
    </source>
</reference>
<dbReference type="InterPro" id="IPR003018">
    <property type="entry name" value="GAF"/>
</dbReference>